<dbReference type="SUPFAM" id="SSF52540">
    <property type="entry name" value="P-loop containing nucleoside triphosphate hydrolases"/>
    <property type="match status" value="1"/>
</dbReference>
<proteinExistence type="predicted"/>
<accession>A0A3M0GSB0</accession>
<dbReference type="Proteomes" id="UP000275256">
    <property type="component" value="Unassembled WGS sequence"/>
</dbReference>
<dbReference type="PANTHER" id="PTHR11361">
    <property type="entry name" value="DNA MISMATCH REPAIR PROTEIN MUTS FAMILY MEMBER"/>
    <property type="match status" value="1"/>
</dbReference>
<dbReference type="SMART" id="SM00534">
    <property type="entry name" value="MUTSac"/>
    <property type="match status" value="1"/>
</dbReference>
<comment type="caution">
    <text evidence="6">The sequence shown here is derived from an EMBL/GenBank/DDBJ whole genome shotgun (WGS) entry which is preliminary data.</text>
</comment>
<dbReference type="GO" id="GO:0006298">
    <property type="term" value="P:mismatch repair"/>
    <property type="evidence" value="ECO:0007669"/>
    <property type="project" value="InterPro"/>
</dbReference>
<dbReference type="GO" id="GO:0140664">
    <property type="term" value="F:ATP-dependent DNA damage sensor activity"/>
    <property type="evidence" value="ECO:0007669"/>
    <property type="project" value="InterPro"/>
</dbReference>
<evidence type="ECO:0000313" key="6">
    <source>
        <dbReference type="EMBL" id="RMB60196.1"/>
    </source>
</evidence>
<feature type="compositionally biased region" description="Polar residues" evidence="4">
    <location>
        <begin position="9"/>
        <end position="22"/>
    </location>
</feature>
<organism evidence="6 7">
    <name type="scientific">Tessaracoccus antarcticus</name>
    <dbReference type="NCBI Taxonomy" id="2479848"/>
    <lineage>
        <taxon>Bacteria</taxon>
        <taxon>Bacillati</taxon>
        <taxon>Actinomycetota</taxon>
        <taxon>Actinomycetes</taxon>
        <taxon>Propionibacteriales</taxon>
        <taxon>Propionibacteriaceae</taxon>
        <taxon>Tessaracoccus</taxon>
    </lineage>
</organism>
<keyword evidence="2" id="KW-0067">ATP-binding</keyword>
<dbReference type="OrthoDB" id="9808166at2"/>
<evidence type="ECO:0000256" key="2">
    <source>
        <dbReference type="ARBA" id="ARBA00022840"/>
    </source>
</evidence>
<keyword evidence="7" id="KW-1185">Reference proteome</keyword>
<evidence type="ECO:0000256" key="1">
    <source>
        <dbReference type="ARBA" id="ARBA00022741"/>
    </source>
</evidence>
<keyword evidence="1" id="KW-0547">Nucleotide-binding</keyword>
<feature type="region of interest" description="Disordered" evidence="4">
    <location>
        <begin position="1"/>
        <end position="22"/>
    </location>
</feature>
<dbReference type="InterPro" id="IPR000432">
    <property type="entry name" value="DNA_mismatch_repair_MutS_C"/>
</dbReference>
<dbReference type="AlphaFoldDB" id="A0A3M0GSB0"/>
<dbReference type="InterPro" id="IPR045076">
    <property type="entry name" value="MutS"/>
</dbReference>
<evidence type="ECO:0000259" key="5">
    <source>
        <dbReference type="SMART" id="SM00534"/>
    </source>
</evidence>
<dbReference type="GO" id="GO:0005829">
    <property type="term" value="C:cytosol"/>
    <property type="evidence" value="ECO:0007669"/>
    <property type="project" value="TreeGrafter"/>
</dbReference>
<feature type="domain" description="DNA mismatch repair proteins mutS family" evidence="5">
    <location>
        <begin position="350"/>
        <end position="527"/>
    </location>
</feature>
<dbReference type="GO" id="GO:0005524">
    <property type="term" value="F:ATP binding"/>
    <property type="evidence" value="ECO:0007669"/>
    <property type="project" value="UniProtKB-KW"/>
</dbReference>
<dbReference type="PANTHER" id="PTHR11361:SF34">
    <property type="entry name" value="DNA MISMATCH REPAIR PROTEIN MSH1, MITOCHONDRIAL"/>
    <property type="match status" value="1"/>
</dbReference>
<dbReference type="EMBL" id="REFW01000002">
    <property type="protein sequence ID" value="RMB60196.1"/>
    <property type="molecule type" value="Genomic_DNA"/>
</dbReference>
<sequence>MSVSRETRTITPGPSTPLQTPDVSVLSAGPVRVAEPVSPDTLTDLRLDHVLSSLSDAGKDSLMVELFTRPPGDADTVEYRQEVCSDLRDPAVRRAVATFRQGMGRIDERVRSAITSGPSEYHWQQRRRLAEAMADYTHLVQDLRARLDAVTLHSRGMSAVHAYLESYATSPEFEELIRSTGEVINALDRVRFRISMEMGLIVVTPAEQEGTYNEQMAALFERFQDDAVPRGEGGKQEKDPGITHVTAGIVAQAARMEPKPFTVLAEHCRQNANFRDETLVRFAQEAGFYLAYLGEIAPLEEAGLAFCRPGITVDGKRLEARDSFDLALALQVVAKGEDVVTNDAQLDGAERVLVVTGPNQGGKTTYARMIGQLHHLASIGLPVPGRDVELPLVDRVLTHFERVEGVGDPTGKLEEELVRMRRMLEIATPRSLVVLNEAFTSTSLQDARELGKRVLEKIIATDMLAVYVTFVDELSRLGPATVSLVSQTSHEDLNRRTFTVSRQHANGTARALALAARHGLTLPQLLERIPS</sequence>
<protein>
    <submittedName>
        <fullName evidence="6">DNA mismatch repair protein MutS</fullName>
    </submittedName>
</protein>
<keyword evidence="3" id="KW-0238">DNA-binding</keyword>
<dbReference type="RefSeq" id="WP_121901676.1">
    <property type="nucleotide sequence ID" value="NZ_REFW01000002.1"/>
</dbReference>
<name>A0A3M0GSB0_9ACTN</name>
<evidence type="ECO:0000256" key="4">
    <source>
        <dbReference type="SAM" id="MobiDB-lite"/>
    </source>
</evidence>
<evidence type="ECO:0000256" key="3">
    <source>
        <dbReference type="ARBA" id="ARBA00023125"/>
    </source>
</evidence>
<dbReference type="Gene3D" id="3.40.50.300">
    <property type="entry name" value="P-loop containing nucleotide triphosphate hydrolases"/>
    <property type="match status" value="1"/>
</dbReference>
<dbReference type="InterPro" id="IPR027417">
    <property type="entry name" value="P-loop_NTPase"/>
</dbReference>
<reference evidence="6 7" key="1">
    <citation type="submission" date="2018-10" db="EMBL/GenBank/DDBJ databases">
        <title>Tessaracoccus antarcticuss sp. nov., isolated from sediment.</title>
        <authorList>
            <person name="Zhou L.Y."/>
            <person name="Du Z.J."/>
        </authorList>
    </citation>
    <scope>NUCLEOTIDE SEQUENCE [LARGE SCALE GENOMIC DNA]</scope>
    <source>
        <strain evidence="6 7">JDX10</strain>
    </source>
</reference>
<evidence type="ECO:0000313" key="7">
    <source>
        <dbReference type="Proteomes" id="UP000275256"/>
    </source>
</evidence>
<gene>
    <name evidence="6" type="ORF">EAX62_10975</name>
</gene>
<dbReference type="GO" id="GO:0030983">
    <property type="term" value="F:mismatched DNA binding"/>
    <property type="evidence" value="ECO:0007669"/>
    <property type="project" value="InterPro"/>
</dbReference>
<dbReference type="Pfam" id="PF00488">
    <property type="entry name" value="MutS_V"/>
    <property type="match status" value="1"/>
</dbReference>